<proteinExistence type="predicted"/>
<keyword evidence="3" id="KW-1185">Reference proteome</keyword>
<dbReference type="Proteomes" id="UP001201163">
    <property type="component" value="Unassembled WGS sequence"/>
</dbReference>
<evidence type="ECO:0000313" key="2">
    <source>
        <dbReference type="EMBL" id="KAH8991593.1"/>
    </source>
</evidence>
<gene>
    <name evidence="2" type="ORF">EDB92DRAFT_667782</name>
</gene>
<dbReference type="EMBL" id="JAKELL010000026">
    <property type="protein sequence ID" value="KAH8991593.1"/>
    <property type="molecule type" value="Genomic_DNA"/>
</dbReference>
<accession>A0AAD4LHY2</accession>
<feature type="region of interest" description="Disordered" evidence="1">
    <location>
        <begin position="155"/>
        <end position="186"/>
    </location>
</feature>
<evidence type="ECO:0000313" key="3">
    <source>
        <dbReference type="Proteomes" id="UP001201163"/>
    </source>
</evidence>
<name>A0AAD4LHY2_9AGAM</name>
<feature type="compositionally biased region" description="Polar residues" evidence="1">
    <location>
        <begin position="218"/>
        <end position="230"/>
    </location>
</feature>
<protein>
    <submittedName>
        <fullName evidence="2">Uncharacterized protein</fullName>
    </submittedName>
</protein>
<dbReference type="AlphaFoldDB" id="A0AAD4LHY2"/>
<evidence type="ECO:0000256" key="1">
    <source>
        <dbReference type="SAM" id="MobiDB-lite"/>
    </source>
</evidence>
<feature type="region of interest" description="Disordered" evidence="1">
    <location>
        <begin position="208"/>
        <end position="230"/>
    </location>
</feature>
<sequence length="241" mass="27565">MALMLHNAALLWYHAKRMANNDQAPHWDNLQQAMLDYWNDPAPIDGLCLCLDRITYRGSISDYVRLFQGVEIQILADAMPLDVRKHEFLRNLPAELVMELDQQSQSDMESVYLAARRWESCRRAARAVAHFHLGGSKNRRPRRDAPAPSIYQNYHDADAAHTTAPSEPTTVRRDSRPPAVANAPRDYNCTQPEFGYLAREYRKASRCTIQGSKRPPGHTSSTHHGFQKTQLYRFEEAGECV</sequence>
<comment type="caution">
    <text evidence="2">The sequence shown here is derived from an EMBL/GenBank/DDBJ whole genome shotgun (WGS) entry which is preliminary data.</text>
</comment>
<organism evidence="2 3">
    <name type="scientific">Lactarius akahatsu</name>
    <dbReference type="NCBI Taxonomy" id="416441"/>
    <lineage>
        <taxon>Eukaryota</taxon>
        <taxon>Fungi</taxon>
        <taxon>Dikarya</taxon>
        <taxon>Basidiomycota</taxon>
        <taxon>Agaricomycotina</taxon>
        <taxon>Agaricomycetes</taxon>
        <taxon>Russulales</taxon>
        <taxon>Russulaceae</taxon>
        <taxon>Lactarius</taxon>
    </lineage>
</organism>
<reference evidence="2" key="1">
    <citation type="submission" date="2022-01" db="EMBL/GenBank/DDBJ databases">
        <title>Comparative genomics reveals a dynamic genome evolution in the ectomycorrhizal milk-cap (Lactarius) mushrooms.</title>
        <authorList>
            <consortium name="DOE Joint Genome Institute"/>
            <person name="Lebreton A."/>
            <person name="Tang N."/>
            <person name="Kuo A."/>
            <person name="LaButti K."/>
            <person name="Drula E."/>
            <person name="Barry K."/>
            <person name="Clum A."/>
            <person name="Lipzen A."/>
            <person name="Mousain D."/>
            <person name="Ng V."/>
            <person name="Wang R."/>
            <person name="Wang X."/>
            <person name="Dai Y."/>
            <person name="Henrissat B."/>
            <person name="Grigoriev I.V."/>
            <person name="Guerin-Laguette A."/>
            <person name="Yu F."/>
            <person name="Martin F.M."/>
        </authorList>
    </citation>
    <scope>NUCLEOTIDE SEQUENCE</scope>
    <source>
        <strain evidence="2">QP</strain>
    </source>
</reference>